<feature type="binding site" evidence="6">
    <location>
        <position position="131"/>
    </location>
    <ligand>
        <name>Fe cation</name>
        <dbReference type="ChEBI" id="CHEBI:24875"/>
        <label>2</label>
    </ligand>
</feature>
<organism evidence="10 11">
    <name type="scientific">Monosiga brevicollis</name>
    <name type="common">Choanoflagellate</name>
    <dbReference type="NCBI Taxonomy" id="81824"/>
    <lineage>
        <taxon>Eukaryota</taxon>
        <taxon>Choanoflagellata</taxon>
        <taxon>Craspedida</taxon>
        <taxon>Salpingoecidae</taxon>
        <taxon>Monosiga</taxon>
    </lineage>
</organism>
<feature type="domain" description="Calcineurin-like phosphoesterase" evidence="9">
    <location>
        <begin position="50"/>
        <end position="268"/>
    </location>
</feature>
<evidence type="ECO:0000259" key="9">
    <source>
        <dbReference type="Pfam" id="PF00149"/>
    </source>
</evidence>
<feature type="binding site" evidence="6">
    <location>
        <position position="91"/>
    </location>
    <ligand>
        <name>Fe cation</name>
        <dbReference type="ChEBI" id="CHEBI:24875"/>
        <label>1</label>
    </ligand>
</feature>
<protein>
    <recommendedName>
        <fullName evidence="2 5">acid phosphatase</fullName>
        <ecNumber evidence="2 5">3.1.3.2</ecNumber>
    </recommendedName>
</protein>
<dbReference type="eggNOG" id="KOG2679">
    <property type="taxonomic scope" value="Eukaryota"/>
</dbReference>
<keyword evidence="5 6" id="KW-0408">Iron</keyword>
<comment type="catalytic activity">
    <reaction evidence="1 5">
        <text>a phosphate monoester + H2O = an alcohol + phosphate</text>
        <dbReference type="Rhea" id="RHEA:15017"/>
        <dbReference type="ChEBI" id="CHEBI:15377"/>
        <dbReference type="ChEBI" id="CHEBI:30879"/>
        <dbReference type="ChEBI" id="CHEBI:43474"/>
        <dbReference type="ChEBI" id="CHEBI:67140"/>
        <dbReference type="EC" id="3.1.3.2"/>
    </reaction>
</comment>
<dbReference type="RefSeq" id="XP_001747898.1">
    <property type="nucleotide sequence ID" value="XM_001747846.1"/>
</dbReference>
<dbReference type="GO" id="GO:0008198">
    <property type="term" value="F:ferrous iron binding"/>
    <property type="evidence" value="ECO:0000318"/>
    <property type="project" value="GO_Central"/>
</dbReference>
<evidence type="ECO:0000256" key="3">
    <source>
        <dbReference type="ARBA" id="ARBA00022729"/>
    </source>
</evidence>
<dbReference type="Pfam" id="PF00149">
    <property type="entry name" value="Metallophos"/>
    <property type="match status" value="1"/>
</dbReference>
<dbReference type="FunFam" id="3.60.21.10:FF:000062">
    <property type="entry name" value="Tartrate-resistant acid phosphatase type 5"/>
    <property type="match status" value="1"/>
</dbReference>
<evidence type="ECO:0000256" key="8">
    <source>
        <dbReference type="SAM" id="SignalP"/>
    </source>
</evidence>
<dbReference type="FunCoup" id="A9V5H6">
    <property type="interactions" value="145"/>
</dbReference>
<dbReference type="CDD" id="cd07378">
    <property type="entry name" value="MPP_ACP5"/>
    <property type="match status" value="1"/>
</dbReference>
<dbReference type="EC" id="3.1.3.2" evidence="2 5"/>
<feature type="binding site" evidence="6">
    <location>
        <position position="91"/>
    </location>
    <ligand>
        <name>Fe cation</name>
        <dbReference type="ChEBI" id="CHEBI:24875"/>
        <label>2</label>
    </ligand>
</feature>
<evidence type="ECO:0000256" key="7">
    <source>
        <dbReference type="PIRSR" id="PIRSR000898-3"/>
    </source>
</evidence>
<dbReference type="OMA" id="GFCIHEL"/>
<dbReference type="EMBL" id="CH991560">
    <property type="protein sequence ID" value="EDQ87285.1"/>
    <property type="molecule type" value="Genomic_DNA"/>
</dbReference>
<dbReference type="PIRSF" id="PIRSF000898">
    <property type="entry name" value="Acid_Ptase_5"/>
    <property type="match status" value="1"/>
</dbReference>
<evidence type="ECO:0000256" key="5">
    <source>
        <dbReference type="PIRNR" id="PIRNR000898"/>
    </source>
</evidence>
<sequence length="354" mass="38587">MVHKMMLVRVAVLAIVAAAAAAETTINTVPEIAKGGETAFFDSKVFTGLLLGDWGGTNKSPYTEPGQVACAASLGEVAANLDADIALLLGDNFYDSGVHGDEHDARFEETFENVYTADSLQDIPFYVVAGNHDWLGNVSAQIGYSTLSARWIFPYYFYTRSFSWPGETRNVTMDIVFIDTILLSGNSDLLEDKFGELQGPADPVMAETQWAFIEAALNSSQADYLFTAGHYPVWSGCQHGPTLSLVRKLKPMLEQYKATGHLAGHDHCLQYIDEGKGPVYPQSGAGDNCCYHNKHEKSCPKGSIKFNMWNDGSGSPIEGGYATFTATEAEVKFQFYAANGTVLFESPPVLPREL</sequence>
<evidence type="ECO:0000256" key="6">
    <source>
        <dbReference type="PIRSR" id="PIRSR000898-1"/>
    </source>
</evidence>
<keyword evidence="3 8" id="KW-0732">Signal</keyword>
<dbReference type="PANTHER" id="PTHR10161">
    <property type="entry name" value="TARTRATE-RESISTANT ACID PHOSPHATASE TYPE 5"/>
    <property type="match status" value="1"/>
</dbReference>
<accession>A9V5H6</accession>
<evidence type="ECO:0000313" key="11">
    <source>
        <dbReference type="Proteomes" id="UP000001357"/>
    </source>
</evidence>
<dbReference type="Gene3D" id="3.60.21.10">
    <property type="match status" value="1"/>
</dbReference>
<keyword evidence="6" id="KW-0479">Metal-binding</keyword>
<dbReference type="InParanoid" id="A9V5H6"/>
<dbReference type="SUPFAM" id="SSF56300">
    <property type="entry name" value="Metallo-dependent phosphatases"/>
    <property type="match status" value="1"/>
</dbReference>
<reference evidence="10 11" key="1">
    <citation type="journal article" date="2008" name="Nature">
        <title>The genome of the choanoflagellate Monosiga brevicollis and the origin of metazoans.</title>
        <authorList>
            <consortium name="JGI Sequencing"/>
            <person name="King N."/>
            <person name="Westbrook M.J."/>
            <person name="Young S.L."/>
            <person name="Kuo A."/>
            <person name="Abedin M."/>
            <person name="Chapman J."/>
            <person name="Fairclough S."/>
            <person name="Hellsten U."/>
            <person name="Isogai Y."/>
            <person name="Letunic I."/>
            <person name="Marr M."/>
            <person name="Pincus D."/>
            <person name="Putnam N."/>
            <person name="Rokas A."/>
            <person name="Wright K.J."/>
            <person name="Zuzow R."/>
            <person name="Dirks W."/>
            <person name="Good M."/>
            <person name="Goodstein D."/>
            <person name="Lemons D."/>
            <person name="Li W."/>
            <person name="Lyons J.B."/>
            <person name="Morris A."/>
            <person name="Nichols S."/>
            <person name="Richter D.J."/>
            <person name="Salamov A."/>
            <person name="Bork P."/>
            <person name="Lim W.A."/>
            <person name="Manning G."/>
            <person name="Miller W.T."/>
            <person name="McGinnis W."/>
            <person name="Shapiro H."/>
            <person name="Tjian R."/>
            <person name="Grigoriev I.V."/>
            <person name="Rokhsar D."/>
        </authorList>
    </citation>
    <scope>NUCLEOTIDE SEQUENCE [LARGE SCALE GENOMIC DNA]</scope>
    <source>
        <strain evidence="11">MX1 / ATCC 50154</strain>
    </source>
</reference>
<dbReference type="InterPro" id="IPR051558">
    <property type="entry name" value="Metallophosphoesterase_PAP"/>
</dbReference>
<dbReference type="InterPro" id="IPR004843">
    <property type="entry name" value="Calcineurin-like_PHP"/>
</dbReference>
<dbReference type="AlphaFoldDB" id="A9V5H6"/>
<evidence type="ECO:0000256" key="2">
    <source>
        <dbReference type="ARBA" id="ARBA00012646"/>
    </source>
</evidence>
<feature type="binding site" evidence="6">
    <location>
        <position position="267"/>
    </location>
    <ligand>
        <name>Fe cation</name>
        <dbReference type="ChEBI" id="CHEBI:24875"/>
        <label>1</label>
    </ligand>
</feature>
<feature type="signal peptide" evidence="8">
    <location>
        <begin position="1"/>
        <end position="21"/>
    </location>
</feature>
<dbReference type="InterPro" id="IPR024927">
    <property type="entry name" value="Acid_PPase"/>
</dbReference>
<evidence type="ECO:0000313" key="10">
    <source>
        <dbReference type="EMBL" id="EDQ87285.1"/>
    </source>
</evidence>
<dbReference type="InterPro" id="IPR029052">
    <property type="entry name" value="Metallo-depent_PP-like"/>
</dbReference>
<evidence type="ECO:0000256" key="1">
    <source>
        <dbReference type="ARBA" id="ARBA00000032"/>
    </source>
</evidence>
<dbReference type="Proteomes" id="UP000001357">
    <property type="component" value="Unassembled WGS sequence"/>
</dbReference>
<proteinExistence type="predicted"/>
<feature type="binding site" evidence="6">
    <location>
        <position position="94"/>
    </location>
    <ligand>
        <name>Fe cation</name>
        <dbReference type="ChEBI" id="CHEBI:24875"/>
        <label>1</label>
    </ligand>
</feature>
<name>A9V5H6_MONBE</name>
<feature type="binding site" evidence="6">
    <location>
        <position position="53"/>
    </location>
    <ligand>
        <name>Fe cation</name>
        <dbReference type="ChEBI" id="CHEBI:24875"/>
        <label>1</label>
    </ligand>
</feature>
<dbReference type="GO" id="GO:0003993">
    <property type="term" value="F:acid phosphatase activity"/>
    <property type="evidence" value="ECO:0000318"/>
    <property type="project" value="GO_Central"/>
</dbReference>
<dbReference type="GeneID" id="5893076"/>
<evidence type="ECO:0000256" key="4">
    <source>
        <dbReference type="ARBA" id="ARBA00022801"/>
    </source>
</evidence>
<dbReference type="PANTHER" id="PTHR10161:SF14">
    <property type="entry name" value="TARTRATE-RESISTANT ACID PHOSPHATASE TYPE 5"/>
    <property type="match status" value="1"/>
</dbReference>
<keyword evidence="4 5" id="KW-0378">Hydrolase</keyword>
<feature type="chain" id="PRO_5002742815" description="acid phosphatase" evidence="8">
    <location>
        <begin position="22"/>
        <end position="354"/>
    </location>
</feature>
<dbReference type="GO" id="GO:0008199">
    <property type="term" value="F:ferric iron binding"/>
    <property type="evidence" value="ECO:0000318"/>
    <property type="project" value="GO_Central"/>
</dbReference>
<feature type="glycosylation site" description="N-linked (GlcNAc...) asparagine" evidence="7">
    <location>
        <position position="137"/>
    </location>
</feature>
<dbReference type="KEGG" id="mbr:MONBRDRAFT_33457"/>
<feature type="binding site" evidence="6">
    <location>
        <position position="265"/>
    </location>
    <ligand>
        <name>Fe cation</name>
        <dbReference type="ChEBI" id="CHEBI:24875"/>
        <label>2</label>
    </ligand>
</feature>
<gene>
    <name evidence="10" type="ORF">MONBRDRAFT_33457</name>
</gene>
<dbReference type="STRING" id="81824.A9V5H6"/>
<keyword evidence="11" id="KW-1185">Reference proteome</keyword>
<comment type="cofactor">
    <cofactor evidence="6">
        <name>Fe cation</name>
        <dbReference type="ChEBI" id="CHEBI:24875"/>
    </cofactor>
    <text evidence="6">Binds 2 iron ions per subunit.</text>
</comment>
<feature type="binding site" evidence="6">
    <location>
        <position position="230"/>
    </location>
    <ligand>
        <name>Fe cation</name>
        <dbReference type="ChEBI" id="CHEBI:24875"/>
        <label>2</label>
    </ligand>
</feature>